<gene>
    <name evidence="2" type="ORF">CUNI_LOCUS2600</name>
</gene>
<feature type="transmembrane region" description="Helical" evidence="1">
    <location>
        <begin position="431"/>
        <end position="450"/>
    </location>
</feature>
<comment type="caution">
    <text evidence="2">The sequence shown here is derived from an EMBL/GenBank/DDBJ whole genome shotgun (WGS) entry which is preliminary data.</text>
</comment>
<evidence type="ECO:0000313" key="2">
    <source>
        <dbReference type="EMBL" id="CAG5117042.1"/>
    </source>
</evidence>
<feature type="transmembrane region" description="Helical" evidence="1">
    <location>
        <begin position="184"/>
        <end position="205"/>
    </location>
</feature>
<dbReference type="Proteomes" id="UP000678393">
    <property type="component" value="Unassembled WGS sequence"/>
</dbReference>
<feature type="transmembrane region" description="Helical" evidence="1">
    <location>
        <begin position="153"/>
        <end position="172"/>
    </location>
</feature>
<dbReference type="SUPFAM" id="SSF103473">
    <property type="entry name" value="MFS general substrate transporter"/>
    <property type="match status" value="1"/>
</dbReference>
<keyword evidence="1" id="KW-0472">Membrane</keyword>
<feature type="transmembrane region" description="Helical" evidence="1">
    <location>
        <begin position="462"/>
        <end position="482"/>
    </location>
</feature>
<dbReference type="EMBL" id="CAJHNH020000336">
    <property type="protein sequence ID" value="CAG5117042.1"/>
    <property type="molecule type" value="Genomic_DNA"/>
</dbReference>
<feature type="transmembrane region" description="Helical" evidence="1">
    <location>
        <begin position="398"/>
        <end position="424"/>
    </location>
</feature>
<feature type="transmembrane region" description="Helical" evidence="1">
    <location>
        <begin position="12"/>
        <end position="36"/>
    </location>
</feature>
<name>A0A8S3YNC1_9EUPU</name>
<feature type="transmembrane region" description="Helical" evidence="1">
    <location>
        <begin position="130"/>
        <end position="147"/>
    </location>
</feature>
<dbReference type="PANTHER" id="PTHR20765">
    <property type="entry name" value="SOLUTE CARRIER FAMILY 43 MEMBER 3-RELATED"/>
    <property type="match status" value="1"/>
</dbReference>
<feature type="transmembrane region" description="Helical" evidence="1">
    <location>
        <begin position="99"/>
        <end position="118"/>
    </location>
</feature>
<dbReference type="OrthoDB" id="330047at2759"/>
<accession>A0A8S3YNC1</accession>
<evidence type="ECO:0000256" key="1">
    <source>
        <dbReference type="SAM" id="Phobius"/>
    </source>
</evidence>
<keyword evidence="1" id="KW-0812">Transmembrane</keyword>
<evidence type="ECO:0008006" key="4">
    <source>
        <dbReference type="Google" id="ProtNLM"/>
    </source>
</evidence>
<feature type="transmembrane region" description="Helical" evidence="1">
    <location>
        <begin position="290"/>
        <end position="312"/>
    </location>
</feature>
<feature type="transmembrane region" description="Helical" evidence="1">
    <location>
        <begin position="332"/>
        <end position="351"/>
    </location>
</feature>
<feature type="transmembrane region" description="Helical" evidence="1">
    <location>
        <begin position="217"/>
        <end position="237"/>
    </location>
</feature>
<keyword evidence="1" id="KW-1133">Transmembrane helix</keyword>
<protein>
    <recommendedName>
        <fullName evidence="4">Solute carrier family 43 member 3</fullName>
    </recommendedName>
</protein>
<proteinExistence type="predicted"/>
<organism evidence="2 3">
    <name type="scientific">Candidula unifasciata</name>
    <dbReference type="NCBI Taxonomy" id="100452"/>
    <lineage>
        <taxon>Eukaryota</taxon>
        <taxon>Metazoa</taxon>
        <taxon>Spiralia</taxon>
        <taxon>Lophotrochozoa</taxon>
        <taxon>Mollusca</taxon>
        <taxon>Gastropoda</taxon>
        <taxon>Heterobranchia</taxon>
        <taxon>Euthyneura</taxon>
        <taxon>Panpulmonata</taxon>
        <taxon>Eupulmonata</taxon>
        <taxon>Stylommatophora</taxon>
        <taxon>Helicina</taxon>
        <taxon>Helicoidea</taxon>
        <taxon>Geomitridae</taxon>
        <taxon>Candidula</taxon>
    </lineage>
</organism>
<dbReference type="InterPro" id="IPR036259">
    <property type="entry name" value="MFS_trans_sf"/>
</dbReference>
<feature type="transmembrane region" description="Helical" evidence="1">
    <location>
        <begin position="372"/>
        <end position="392"/>
    </location>
</feature>
<dbReference type="PANTHER" id="PTHR20765:SF1">
    <property type="entry name" value="EQUILIBRATIVE NUCLEOBASE TRANSPORTER 1"/>
    <property type="match status" value="1"/>
</dbReference>
<dbReference type="InterPro" id="IPR027197">
    <property type="entry name" value="SLC43A3"/>
</dbReference>
<dbReference type="Gene3D" id="1.20.1250.20">
    <property type="entry name" value="MFS general substrate transporter like domains"/>
    <property type="match status" value="1"/>
</dbReference>
<reference evidence="2" key="1">
    <citation type="submission" date="2021-04" db="EMBL/GenBank/DDBJ databases">
        <authorList>
            <consortium name="Molecular Ecology Group"/>
        </authorList>
    </citation>
    <scope>NUCLEOTIDE SEQUENCE</scope>
</reference>
<sequence length="498" mass="55261">MTPGNPKYRFLYAVWGFLECLGFGGLIYGWGSLVYILKDEGLYLDLCPLIYQNDTASFNSTGVSNVTSIVYQVNQTLEMSDIGLLAKRDPECSDRNKRLALAFTVAMAMFCVGCFILGQVNFKFGIRVTRLAAAVVFIVGALAMAFLSNDTPFLLFPGLSMLGAGGIAYLVTNMQLSMLFPKGGSAVVGLMCGGFDASSGVQLLIKIGYENGISRQTSYIILACTHLLTLISTFFFLPKGFFKKPPAHGPDEVAGDTDVAVKLTSKTKGADDEEREENKPSLRKCMLSPVYILHVVWLSILQLRFYFFLGSLNVTLETILTSNSKVSHYTNVFMYILMCGLFTSPFAGVVCDFFSRLFATSESLTRRQLMPLVFPLALTTTLCIVMSGLILSEDPTTLYAVFVFLLFFRSFMYTLAAGLIGAVFPGEFFGIMYGILIITGGIISMFQYALFDWAEATEFMQVNLFLTIFMVITYVHPVYLWFTCRRAETSESFTVRKQ</sequence>
<dbReference type="AlphaFoldDB" id="A0A8S3YNC1"/>
<evidence type="ECO:0000313" key="3">
    <source>
        <dbReference type="Proteomes" id="UP000678393"/>
    </source>
</evidence>
<keyword evidence="3" id="KW-1185">Reference proteome</keyword>